<name>A0A0A9WZ32_LYGHE</name>
<evidence type="ECO:0000256" key="1">
    <source>
        <dbReference type="SAM" id="SignalP"/>
    </source>
</evidence>
<dbReference type="AlphaFoldDB" id="A0A0A9WZ32"/>
<organism evidence="2">
    <name type="scientific">Lygus hesperus</name>
    <name type="common">Western plant bug</name>
    <dbReference type="NCBI Taxonomy" id="30085"/>
    <lineage>
        <taxon>Eukaryota</taxon>
        <taxon>Metazoa</taxon>
        <taxon>Ecdysozoa</taxon>
        <taxon>Arthropoda</taxon>
        <taxon>Hexapoda</taxon>
        <taxon>Insecta</taxon>
        <taxon>Pterygota</taxon>
        <taxon>Neoptera</taxon>
        <taxon>Paraneoptera</taxon>
        <taxon>Hemiptera</taxon>
        <taxon>Heteroptera</taxon>
        <taxon>Panheteroptera</taxon>
        <taxon>Cimicomorpha</taxon>
        <taxon>Miridae</taxon>
        <taxon>Mirini</taxon>
        <taxon>Lygus</taxon>
    </lineage>
</organism>
<feature type="non-terminal residue" evidence="2">
    <location>
        <position position="1"/>
    </location>
</feature>
<feature type="non-terminal residue" evidence="2">
    <location>
        <position position="156"/>
    </location>
</feature>
<feature type="chain" id="PRO_5002069493" evidence="1">
    <location>
        <begin position="25"/>
        <end position="156"/>
    </location>
</feature>
<proteinExistence type="predicted"/>
<keyword evidence="1" id="KW-0732">Signal</keyword>
<feature type="signal peptide" evidence="1">
    <location>
        <begin position="1"/>
        <end position="24"/>
    </location>
</feature>
<reference evidence="2" key="2">
    <citation type="submission" date="2014-07" db="EMBL/GenBank/DDBJ databases">
        <authorList>
            <person name="Hull J."/>
        </authorList>
    </citation>
    <scope>NUCLEOTIDE SEQUENCE</scope>
</reference>
<gene>
    <name evidence="2" type="primary">FAXD_1</name>
    <name evidence="2" type="ORF">CM83_2903</name>
</gene>
<protein>
    <submittedName>
        <fullName evidence="2">Hopsarin-D</fullName>
    </submittedName>
</protein>
<dbReference type="SUPFAM" id="SSF50494">
    <property type="entry name" value="Trypsin-like serine proteases"/>
    <property type="match status" value="1"/>
</dbReference>
<accession>A0A0A9WZ32</accession>
<evidence type="ECO:0000313" key="2">
    <source>
        <dbReference type="EMBL" id="JAG11793.1"/>
    </source>
</evidence>
<sequence>SKMLLTKFLLIVMCSLMCFDIAAAIIRGKQASTGDFPNAVAILKKGEVFGGGTLVSPIHVITSCQNVGYFHPPSVQQYFKNRTKDFLPFSLSDITLVAGSRWIYSLEGGQSRKASDSYPHPACTDTKFPIWLNDMGVMETNRPFHFGKNLHAMYYW</sequence>
<dbReference type="EMBL" id="GBHO01031811">
    <property type="protein sequence ID" value="JAG11793.1"/>
    <property type="molecule type" value="Transcribed_RNA"/>
</dbReference>
<reference evidence="2" key="1">
    <citation type="journal article" date="2014" name="PLoS ONE">
        <title>Transcriptome-Based Identification of ABC Transporters in the Western Tarnished Plant Bug Lygus hesperus.</title>
        <authorList>
            <person name="Hull J.J."/>
            <person name="Chaney K."/>
            <person name="Geib S.M."/>
            <person name="Fabrick J.A."/>
            <person name="Brent C.S."/>
            <person name="Walsh D."/>
            <person name="Lavine L.C."/>
        </authorList>
    </citation>
    <scope>NUCLEOTIDE SEQUENCE</scope>
</reference>
<dbReference type="InterPro" id="IPR043504">
    <property type="entry name" value="Peptidase_S1_PA_chymotrypsin"/>
</dbReference>
<dbReference type="Gene3D" id="2.40.10.10">
    <property type="entry name" value="Trypsin-like serine proteases"/>
    <property type="match status" value="1"/>
</dbReference>
<dbReference type="InterPro" id="IPR009003">
    <property type="entry name" value="Peptidase_S1_PA"/>
</dbReference>